<keyword evidence="2" id="KW-1185">Reference proteome</keyword>
<dbReference type="OrthoDB" id="627374at2"/>
<protein>
    <recommendedName>
        <fullName evidence="3">GAF domain-containing protein</fullName>
    </recommendedName>
</protein>
<gene>
    <name evidence="1" type="ORF">SAMN05661044_00365</name>
</gene>
<dbReference type="RefSeq" id="WP_093317501.1">
    <property type="nucleotide sequence ID" value="NZ_FOAF01000001.1"/>
</dbReference>
<proteinExistence type="predicted"/>
<dbReference type="EMBL" id="FOAF01000001">
    <property type="protein sequence ID" value="SEK49002.1"/>
    <property type="molecule type" value="Genomic_DNA"/>
</dbReference>
<dbReference type="STRING" id="407022.SAMN05661044_00365"/>
<dbReference type="Proteomes" id="UP000199421">
    <property type="component" value="Unassembled WGS sequence"/>
</dbReference>
<reference evidence="2" key="1">
    <citation type="submission" date="2016-10" db="EMBL/GenBank/DDBJ databases">
        <authorList>
            <person name="Varghese N."/>
            <person name="Submissions S."/>
        </authorList>
    </citation>
    <scope>NUCLEOTIDE SEQUENCE [LARGE SCALE GENOMIC DNA]</scope>
    <source>
        <strain evidence="2">DSM 18733</strain>
    </source>
</reference>
<organism evidence="1 2">
    <name type="scientific">Olivibacter domesticus</name>
    <name type="common">Pseudosphingobacterium domesticum</name>
    <dbReference type="NCBI Taxonomy" id="407022"/>
    <lineage>
        <taxon>Bacteria</taxon>
        <taxon>Pseudomonadati</taxon>
        <taxon>Bacteroidota</taxon>
        <taxon>Sphingobacteriia</taxon>
        <taxon>Sphingobacteriales</taxon>
        <taxon>Sphingobacteriaceae</taxon>
        <taxon>Olivibacter</taxon>
    </lineage>
</organism>
<accession>A0A1H7HHQ7</accession>
<evidence type="ECO:0000313" key="2">
    <source>
        <dbReference type="Proteomes" id="UP000199421"/>
    </source>
</evidence>
<dbReference type="AlphaFoldDB" id="A0A1H7HHQ7"/>
<evidence type="ECO:0008006" key="3">
    <source>
        <dbReference type="Google" id="ProtNLM"/>
    </source>
</evidence>
<name>A0A1H7HHQ7_OLID1</name>
<evidence type="ECO:0000313" key="1">
    <source>
        <dbReference type="EMBL" id="SEK49002.1"/>
    </source>
</evidence>
<sequence length="761" mass="88792">MILPNTDSPFRIELSFDQLIRDLEEKVSTQEAKDQEKYLLQRVHTYPQLRSGIKNAEELENHKSILAELLKPLFPTLLGENEIKAVNIPYTNIFFNHTKRLEKILKAAGSDFEINIRDFGEHEFYIMSCCIILNELYGTQLDFSKPLFYDVPDNNGNIKHYRILYNADFLDIVPTATSITLTEADIEQLIDNFDDISLWKKLFPNESYILKGFAIINLFDATIENAVSIFKENFSTENAKNILKNTERILKTIYKVSDISCGLMLYNEEQDVFSKPAFAPDLRSYLLRNTAELIAINALHADLHKLLFTYKRNFALASLDKVNHLQEDNLFKKTFLKYKGSLILAPLILDNKVIGILEILCPRDRILNSINAQKLEIFMPYFSEGVQELITEHQNRVQAIIQDQYTTIHKSVYWRFKQEVEAYIQKKEKNNDYKLHEIIFNDVYPLYGQIDIKGSSETRNRSIQLDLKKQLISVRNILEKIKTENAKRLDLSEAAIATERYFSELTGTFKVSTEQEISTFLLQKIHPLLKSIQASNLQDEIKKYFRNTLQKDGFFHLNRRLYDETITTINERLSKTIDKSQVEAQQIIPHYYERFKTDGVDHNLYVGISISPETGFTARHLYALRFWQLETLSDMIEKHENQKAALPYPLGVTGLILVYHSPISIRFRMDEKRFDVDGTYNARYEIVKKRIDKAFIKNTKKRIVQEGKITIVYSSEIEEMEYLGYINRLKNKRGRSFEIRQFEVEDLQSISGLKAIQLPVC</sequence>